<reference evidence="1 2" key="1">
    <citation type="journal article" date="2013" name="Nat. Commun.">
        <title>The evolution and pathogenic mechanisms of the rice sheath blight pathogen.</title>
        <authorList>
            <person name="Zheng A."/>
            <person name="Lin R."/>
            <person name="Xu L."/>
            <person name="Qin P."/>
            <person name="Tang C."/>
            <person name="Ai P."/>
            <person name="Zhang D."/>
            <person name="Liu Y."/>
            <person name="Sun Z."/>
            <person name="Feng H."/>
            <person name="Wang Y."/>
            <person name="Chen Y."/>
            <person name="Liang X."/>
            <person name="Fu R."/>
            <person name="Li Q."/>
            <person name="Zhang J."/>
            <person name="Yu X."/>
            <person name="Xie Z."/>
            <person name="Ding L."/>
            <person name="Guan P."/>
            <person name="Tang J."/>
            <person name="Liang Y."/>
            <person name="Wang S."/>
            <person name="Deng Q."/>
            <person name="Li S."/>
            <person name="Zhu J."/>
            <person name="Wang L."/>
            <person name="Liu H."/>
            <person name="Li P."/>
        </authorList>
    </citation>
    <scope>NUCLEOTIDE SEQUENCE [LARGE SCALE GENOMIC DNA]</scope>
    <source>
        <strain evidence="2">AG-1 IA</strain>
    </source>
</reference>
<dbReference type="AlphaFoldDB" id="L8WSF2"/>
<comment type="caution">
    <text evidence="1">The sequence shown here is derived from an EMBL/GenBank/DDBJ whole genome shotgun (WGS) entry which is preliminary data.</text>
</comment>
<gene>
    <name evidence="1" type="ORF">AG1IA_04899</name>
</gene>
<protein>
    <submittedName>
        <fullName evidence="1">Uncharacterized protein</fullName>
    </submittedName>
</protein>
<sequence length="79" mass="8774">MASAWLIKSPNISPTFNPTPLVYIQPTLINQYLLFPHTQVIPHGPLYPCVLSPLVPIILSFIPSSYLPISAFPSHCRCT</sequence>
<dbReference type="Proteomes" id="UP000011668">
    <property type="component" value="Unassembled WGS sequence"/>
</dbReference>
<name>L8WSF2_THACA</name>
<evidence type="ECO:0000313" key="1">
    <source>
        <dbReference type="EMBL" id="ELU41071.1"/>
    </source>
</evidence>
<organism evidence="1 2">
    <name type="scientific">Thanatephorus cucumeris (strain AG1-IA)</name>
    <name type="common">Rice sheath blight fungus</name>
    <name type="synonym">Rhizoctonia solani</name>
    <dbReference type="NCBI Taxonomy" id="983506"/>
    <lineage>
        <taxon>Eukaryota</taxon>
        <taxon>Fungi</taxon>
        <taxon>Dikarya</taxon>
        <taxon>Basidiomycota</taxon>
        <taxon>Agaricomycotina</taxon>
        <taxon>Agaricomycetes</taxon>
        <taxon>Cantharellales</taxon>
        <taxon>Ceratobasidiaceae</taxon>
        <taxon>Rhizoctonia</taxon>
        <taxon>Rhizoctonia solani AG-1</taxon>
    </lineage>
</organism>
<evidence type="ECO:0000313" key="2">
    <source>
        <dbReference type="Proteomes" id="UP000011668"/>
    </source>
</evidence>
<dbReference type="EMBL" id="AFRT01001169">
    <property type="protein sequence ID" value="ELU41071.1"/>
    <property type="molecule type" value="Genomic_DNA"/>
</dbReference>
<accession>L8WSF2</accession>
<dbReference type="HOGENOM" id="CLU_2607645_0_0_1"/>
<keyword evidence="2" id="KW-1185">Reference proteome</keyword>
<proteinExistence type="predicted"/>